<proteinExistence type="predicted"/>
<feature type="signal peptide" evidence="1">
    <location>
        <begin position="1"/>
        <end position="25"/>
    </location>
</feature>
<protein>
    <submittedName>
        <fullName evidence="2">Uncharacterized protein</fullName>
    </submittedName>
</protein>
<comment type="caution">
    <text evidence="2">The sequence shown here is derived from an EMBL/GenBank/DDBJ whole genome shotgun (WGS) entry which is preliminary data.</text>
</comment>
<organism evidence="2 3">
    <name type="scientific">Fusobacterium animalis</name>
    <dbReference type="NCBI Taxonomy" id="76859"/>
    <lineage>
        <taxon>Bacteria</taxon>
        <taxon>Fusobacteriati</taxon>
        <taxon>Fusobacteriota</taxon>
        <taxon>Fusobacteriia</taxon>
        <taxon>Fusobacteriales</taxon>
        <taxon>Fusobacteriaceae</taxon>
        <taxon>Fusobacterium</taxon>
    </lineage>
</organism>
<sequence>MKKMLKVFCFFSLFLVLTTYNSVEAKTVNNTKKVKTEKLEEGRIITVPVNEAKEVEMFTKVDITKMKPKDVLEEFDRYAQMYNGKIVPEIDEGNKYQFLNINWDWKIRTISRKNITFDCPIALYRDIKTNKLFTGRIKDREYSIYYYEYIYDGLYKRSVTRERLNAHYEEEKIGNVASAEEISYADNGEIYIKRLNYAEDVRVDGNADPIAKMDINEENSQAIQNVRRYERIDIIIVYVGVQGYAAGTMNIIETIYYVWDNKTGKFIAKLRKVENKEL</sequence>
<dbReference type="EMBL" id="NJGJ01000001">
    <property type="protein sequence ID" value="PGH24149.1"/>
    <property type="molecule type" value="Genomic_DNA"/>
</dbReference>
<name>A0A2B7YSY0_9FUSO</name>
<gene>
    <name evidence="2" type="ORF">RN90_01015</name>
</gene>
<reference evidence="2 3" key="1">
    <citation type="submission" date="2017-06" db="EMBL/GenBank/DDBJ databases">
        <title>Draft genome sequence of Fusobacterium nucleatum subsp. animalis KCOM 1280 (=ChDC F318).</title>
        <authorList>
            <person name="Kook J.-K."/>
            <person name="Park S.-N."/>
            <person name="Lim Y.K."/>
            <person name="Roh H."/>
        </authorList>
    </citation>
    <scope>NUCLEOTIDE SEQUENCE [LARGE SCALE GENOMIC DNA]</scope>
    <source>
        <strain evidence="3">KCOM 1280 ( ChDC F318)</strain>
    </source>
</reference>
<evidence type="ECO:0000313" key="2">
    <source>
        <dbReference type="EMBL" id="PGH24149.1"/>
    </source>
</evidence>
<evidence type="ECO:0000256" key="1">
    <source>
        <dbReference type="SAM" id="SignalP"/>
    </source>
</evidence>
<dbReference type="RefSeq" id="WP_158411199.1">
    <property type="nucleotide sequence ID" value="NZ_CP077150.1"/>
</dbReference>
<keyword evidence="1" id="KW-0732">Signal</keyword>
<feature type="chain" id="PRO_5012405899" evidence="1">
    <location>
        <begin position="26"/>
        <end position="278"/>
    </location>
</feature>
<dbReference type="Proteomes" id="UP000226179">
    <property type="component" value="Unassembled WGS sequence"/>
</dbReference>
<evidence type="ECO:0000313" key="3">
    <source>
        <dbReference type="Proteomes" id="UP000226179"/>
    </source>
</evidence>
<accession>A0A2B7YSY0</accession>
<dbReference type="AlphaFoldDB" id="A0A2B7YSY0"/>